<name>A0A1Y3BTV0_EURMA</name>
<dbReference type="EMBL" id="MUJZ01003838">
    <property type="protein sequence ID" value="OTF83408.1"/>
    <property type="molecule type" value="Genomic_DNA"/>
</dbReference>
<comment type="caution">
    <text evidence="1">The sequence shown here is derived from an EMBL/GenBank/DDBJ whole genome shotgun (WGS) entry which is preliminary data.</text>
</comment>
<organism evidence="1 2">
    <name type="scientific">Euroglyphus maynei</name>
    <name type="common">Mayne's house dust mite</name>
    <dbReference type="NCBI Taxonomy" id="6958"/>
    <lineage>
        <taxon>Eukaryota</taxon>
        <taxon>Metazoa</taxon>
        <taxon>Ecdysozoa</taxon>
        <taxon>Arthropoda</taxon>
        <taxon>Chelicerata</taxon>
        <taxon>Arachnida</taxon>
        <taxon>Acari</taxon>
        <taxon>Acariformes</taxon>
        <taxon>Sarcoptiformes</taxon>
        <taxon>Astigmata</taxon>
        <taxon>Psoroptidia</taxon>
        <taxon>Analgoidea</taxon>
        <taxon>Pyroglyphidae</taxon>
        <taxon>Pyroglyphinae</taxon>
        <taxon>Euroglyphus</taxon>
    </lineage>
</organism>
<dbReference type="OrthoDB" id="10466716at2759"/>
<dbReference type="AlphaFoldDB" id="A0A1Y3BTV0"/>
<feature type="non-terminal residue" evidence="1">
    <location>
        <position position="177"/>
    </location>
</feature>
<protein>
    <submittedName>
        <fullName evidence="1">Uncharacterized protein</fullName>
    </submittedName>
</protein>
<evidence type="ECO:0000313" key="2">
    <source>
        <dbReference type="Proteomes" id="UP000194236"/>
    </source>
</evidence>
<evidence type="ECO:0000313" key="1">
    <source>
        <dbReference type="EMBL" id="OTF83408.1"/>
    </source>
</evidence>
<gene>
    <name evidence="1" type="ORF">BLA29_011266</name>
</gene>
<reference evidence="1 2" key="1">
    <citation type="submission" date="2017-03" db="EMBL/GenBank/DDBJ databases">
        <title>Genome Survey of Euroglyphus maynei.</title>
        <authorList>
            <person name="Arlian L.G."/>
            <person name="Morgan M.S."/>
            <person name="Rider S.D."/>
        </authorList>
    </citation>
    <scope>NUCLEOTIDE SEQUENCE [LARGE SCALE GENOMIC DNA]</scope>
    <source>
        <strain evidence="1">Arlian Lab</strain>
        <tissue evidence="1">Whole body</tissue>
    </source>
</reference>
<dbReference type="Proteomes" id="UP000194236">
    <property type="component" value="Unassembled WGS sequence"/>
</dbReference>
<proteinExistence type="predicted"/>
<sequence>MIYGGSNITDNLLRKSIRKRAELFFKNQDYVNASHDLEWLLLSYDDTKSMDDDDDDDWKLLKFAIISFYRLAKKSLFATDYLGRKYAGKNVEKSEYFLQKLNILSIMNGQKYKNDLYYVYEQLQMQENLNDEYDRLREKIREIQMNDEPDKPHKKLNHSNIFTGSNVLIDDYGNLIA</sequence>
<keyword evidence="2" id="KW-1185">Reference proteome</keyword>
<accession>A0A1Y3BTV0</accession>